<evidence type="ECO:0000256" key="3">
    <source>
        <dbReference type="ARBA" id="ARBA00012438"/>
    </source>
</evidence>
<dbReference type="InterPro" id="IPR050736">
    <property type="entry name" value="Sensor_HK_Regulatory"/>
</dbReference>
<dbReference type="RefSeq" id="WP_134716240.1">
    <property type="nucleotide sequence ID" value="NZ_SDKM01000010.1"/>
</dbReference>
<name>A0A4Q4ZFX2_9ACTN</name>
<dbReference type="SMART" id="SM00388">
    <property type="entry name" value="HisKA"/>
    <property type="match status" value="1"/>
</dbReference>
<keyword evidence="4" id="KW-0597">Phosphoprotein</keyword>
<dbReference type="FunFam" id="3.30.565.10:FF:000006">
    <property type="entry name" value="Sensor histidine kinase WalK"/>
    <property type="match status" value="1"/>
</dbReference>
<dbReference type="InterPro" id="IPR003661">
    <property type="entry name" value="HisK_dim/P_dom"/>
</dbReference>
<organism evidence="9 10">
    <name type="scientific">Nocardioides guangzhouensis</name>
    <dbReference type="NCBI Taxonomy" id="2497878"/>
    <lineage>
        <taxon>Bacteria</taxon>
        <taxon>Bacillati</taxon>
        <taxon>Actinomycetota</taxon>
        <taxon>Actinomycetes</taxon>
        <taxon>Propionibacteriales</taxon>
        <taxon>Nocardioidaceae</taxon>
        <taxon>Nocardioides</taxon>
    </lineage>
</organism>
<dbReference type="SUPFAM" id="SSF55874">
    <property type="entry name" value="ATPase domain of HSP90 chaperone/DNA topoisomerase II/histidine kinase"/>
    <property type="match status" value="1"/>
</dbReference>
<keyword evidence="5" id="KW-0808">Transferase</keyword>
<evidence type="ECO:0000313" key="9">
    <source>
        <dbReference type="EMBL" id="RYP86728.1"/>
    </source>
</evidence>
<dbReference type="GO" id="GO:0005886">
    <property type="term" value="C:plasma membrane"/>
    <property type="evidence" value="ECO:0007669"/>
    <property type="project" value="UniProtKB-SubCell"/>
</dbReference>
<protein>
    <recommendedName>
        <fullName evidence="3">histidine kinase</fullName>
        <ecNumber evidence="3">2.7.13.3</ecNumber>
    </recommendedName>
</protein>
<dbReference type="Gene3D" id="1.10.287.130">
    <property type="match status" value="1"/>
</dbReference>
<dbReference type="InterPro" id="IPR003018">
    <property type="entry name" value="GAF"/>
</dbReference>
<dbReference type="InterPro" id="IPR005467">
    <property type="entry name" value="His_kinase_dom"/>
</dbReference>
<proteinExistence type="predicted"/>
<evidence type="ECO:0000256" key="5">
    <source>
        <dbReference type="ARBA" id="ARBA00022679"/>
    </source>
</evidence>
<keyword evidence="7" id="KW-0902">Two-component regulatory system</keyword>
<keyword evidence="6 9" id="KW-0418">Kinase</keyword>
<dbReference type="EC" id="2.7.13.3" evidence="3"/>
<dbReference type="InterPro" id="IPR029016">
    <property type="entry name" value="GAF-like_dom_sf"/>
</dbReference>
<keyword evidence="10" id="KW-1185">Reference proteome</keyword>
<dbReference type="Gene3D" id="3.30.450.40">
    <property type="match status" value="2"/>
</dbReference>
<evidence type="ECO:0000256" key="2">
    <source>
        <dbReference type="ARBA" id="ARBA00004236"/>
    </source>
</evidence>
<evidence type="ECO:0000256" key="6">
    <source>
        <dbReference type="ARBA" id="ARBA00022777"/>
    </source>
</evidence>
<dbReference type="GO" id="GO:0000155">
    <property type="term" value="F:phosphorelay sensor kinase activity"/>
    <property type="evidence" value="ECO:0007669"/>
    <property type="project" value="InterPro"/>
</dbReference>
<evidence type="ECO:0000256" key="7">
    <source>
        <dbReference type="ARBA" id="ARBA00023012"/>
    </source>
</evidence>
<dbReference type="PRINTS" id="PR00344">
    <property type="entry name" value="BCTRLSENSOR"/>
</dbReference>
<dbReference type="Pfam" id="PF00512">
    <property type="entry name" value="HisKA"/>
    <property type="match status" value="1"/>
</dbReference>
<accession>A0A4Q4ZFX2</accession>
<evidence type="ECO:0000256" key="4">
    <source>
        <dbReference type="ARBA" id="ARBA00022553"/>
    </source>
</evidence>
<dbReference type="OrthoDB" id="9757990at2"/>
<feature type="domain" description="Histidine kinase" evidence="8">
    <location>
        <begin position="383"/>
        <end position="599"/>
    </location>
</feature>
<dbReference type="Gene3D" id="3.30.565.10">
    <property type="entry name" value="Histidine kinase-like ATPase, C-terminal domain"/>
    <property type="match status" value="1"/>
</dbReference>
<dbReference type="SMART" id="SM00387">
    <property type="entry name" value="HATPase_c"/>
    <property type="match status" value="1"/>
</dbReference>
<dbReference type="Pfam" id="PF02518">
    <property type="entry name" value="HATPase_c"/>
    <property type="match status" value="1"/>
</dbReference>
<dbReference type="InterPro" id="IPR004358">
    <property type="entry name" value="Sig_transdc_His_kin-like_C"/>
</dbReference>
<comment type="subcellular location">
    <subcellularLocation>
        <location evidence="2">Cell membrane</location>
    </subcellularLocation>
</comment>
<reference evidence="9 10" key="1">
    <citation type="submission" date="2019-01" db="EMBL/GenBank/DDBJ databases">
        <title>Nocardioides guangzhouensis sp. nov., an actinobacterium isolated from soil.</title>
        <authorList>
            <person name="Fu Y."/>
            <person name="Cai Y."/>
            <person name="Lin Z."/>
            <person name="Chen P."/>
        </authorList>
    </citation>
    <scope>NUCLEOTIDE SEQUENCE [LARGE SCALE GENOMIC DNA]</scope>
    <source>
        <strain evidence="9 10">130</strain>
    </source>
</reference>
<dbReference type="PANTHER" id="PTHR43711">
    <property type="entry name" value="TWO-COMPONENT HISTIDINE KINASE"/>
    <property type="match status" value="1"/>
</dbReference>
<dbReference type="AlphaFoldDB" id="A0A4Q4ZFX2"/>
<evidence type="ECO:0000313" key="10">
    <source>
        <dbReference type="Proteomes" id="UP000295198"/>
    </source>
</evidence>
<comment type="catalytic activity">
    <reaction evidence="1">
        <text>ATP + protein L-histidine = ADP + protein N-phospho-L-histidine.</text>
        <dbReference type="EC" id="2.7.13.3"/>
    </reaction>
</comment>
<sequence>MSFEESPDTGLRLDEIMSGAWSQAELVDALQEIADGVYGVVGFGVAAISVLRDNDELEIVAVSGNADAREELLGKRRALTTLEADIAMADWWGPLCFVPEERVIDRLEDPGWVPDVVPVDDPNAWKPLDFLFSPLRDDVGDPVGVLAVDLPADGLRPDQERQRLLQRYADYSAKAVNALLARERLTERLRLAETARSIVRTASAQLDLDRILADCQEAIVEGFGAHGMWIQTFEGGGVRGHGAIFAGEGTEMDIPADLVEIAVAAAHRCWDEQRVAFASRRRDPVKDILLPDERELVLDFVDRIGVVSLLFVPLGAGPECLGNLVLTRTERDHEWTQVEADAAFDIGHDLGRAVLNARLFQREKQLLEEMRELDSYKSQLIKTVSHEFKNPLTSILGHLELLEGVELDAMGGRSLEVIARNTNRLQRLVADMLLLSSVNDPSRPLDPRPVDLLEVLEDVHEIVGVQAEARAIKIVVDAPHEPVCALGERPELERVLVNLISNAVKYSPEDAVVAVQLARTGDRVRFTVTDQGLGISRNDQVRLFDEFFRSSNPDATRRPGTGLGLAIVKRIIDRHAGEISVESKLGEGSTFQVTLPGCG</sequence>
<dbReference type="Proteomes" id="UP000295198">
    <property type="component" value="Unassembled WGS sequence"/>
</dbReference>
<dbReference type="EMBL" id="SDKM01000010">
    <property type="protein sequence ID" value="RYP86728.1"/>
    <property type="molecule type" value="Genomic_DNA"/>
</dbReference>
<gene>
    <name evidence="9" type="ORF">EKO23_08690</name>
</gene>
<dbReference type="SUPFAM" id="SSF55781">
    <property type="entry name" value="GAF domain-like"/>
    <property type="match status" value="2"/>
</dbReference>
<dbReference type="SMART" id="SM00065">
    <property type="entry name" value="GAF"/>
    <property type="match status" value="2"/>
</dbReference>
<comment type="caution">
    <text evidence="9">The sequence shown here is derived from an EMBL/GenBank/DDBJ whole genome shotgun (WGS) entry which is preliminary data.</text>
</comment>
<dbReference type="CDD" id="cd00082">
    <property type="entry name" value="HisKA"/>
    <property type="match status" value="1"/>
</dbReference>
<evidence type="ECO:0000259" key="8">
    <source>
        <dbReference type="PROSITE" id="PS50109"/>
    </source>
</evidence>
<dbReference type="PROSITE" id="PS50109">
    <property type="entry name" value="HIS_KIN"/>
    <property type="match status" value="1"/>
</dbReference>
<dbReference type="InterPro" id="IPR036890">
    <property type="entry name" value="HATPase_C_sf"/>
</dbReference>
<dbReference type="PANTHER" id="PTHR43711:SF1">
    <property type="entry name" value="HISTIDINE KINASE 1"/>
    <property type="match status" value="1"/>
</dbReference>
<dbReference type="SUPFAM" id="SSF47384">
    <property type="entry name" value="Homodimeric domain of signal transducing histidine kinase"/>
    <property type="match status" value="1"/>
</dbReference>
<dbReference type="InterPro" id="IPR036097">
    <property type="entry name" value="HisK_dim/P_sf"/>
</dbReference>
<evidence type="ECO:0000256" key="1">
    <source>
        <dbReference type="ARBA" id="ARBA00000085"/>
    </source>
</evidence>
<dbReference type="InterPro" id="IPR003594">
    <property type="entry name" value="HATPase_dom"/>
</dbReference>